<dbReference type="AlphaFoldDB" id="A0A1W0CFZ1"/>
<evidence type="ECO:0000256" key="1">
    <source>
        <dbReference type="ARBA" id="ARBA00004651"/>
    </source>
</evidence>
<evidence type="ECO:0000313" key="9">
    <source>
        <dbReference type="Proteomes" id="UP000192721"/>
    </source>
</evidence>
<sequence>MNPLTCSHLSTPYRWLIRGGDLLQPLLLLLFRLWIANVFFKSGLTKIDDWDTTILLFTEEYHVPLLPPAVAAALAAAGELGLSALLALGLGGRFAAAGLFILNALAVISYPGLTEATREFHYYWGMLIAVVLAFGPGLLSVDALLRRWAGRCAARD</sequence>
<keyword evidence="4 7" id="KW-0812">Transmembrane</keyword>
<feature type="transmembrane region" description="Helical" evidence="7">
    <location>
        <begin position="122"/>
        <end position="145"/>
    </location>
</feature>
<organism evidence="8 9">
    <name type="scientific">Chromobacterium haemolyticum</name>
    <dbReference type="NCBI Taxonomy" id="394935"/>
    <lineage>
        <taxon>Bacteria</taxon>
        <taxon>Pseudomonadati</taxon>
        <taxon>Pseudomonadota</taxon>
        <taxon>Betaproteobacteria</taxon>
        <taxon>Neisseriales</taxon>
        <taxon>Chromobacteriaceae</taxon>
        <taxon>Chromobacterium</taxon>
    </lineage>
</organism>
<dbReference type="PANTHER" id="PTHR33452:SF1">
    <property type="entry name" value="INNER MEMBRANE PROTEIN YPHA-RELATED"/>
    <property type="match status" value="1"/>
</dbReference>
<protein>
    <recommendedName>
        <fullName evidence="10">DoxX family protein</fullName>
    </recommendedName>
</protein>
<proteinExistence type="inferred from homology"/>
<accession>A0A1W0CFZ1</accession>
<evidence type="ECO:0000256" key="3">
    <source>
        <dbReference type="ARBA" id="ARBA00022475"/>
    </source>
</evidence>
<reference evidence="8 9" key="1">
    <citation type="submission" date="2017-02" db="EMBL/GenBank/DDBJ databases">
        <title>Chromobacterium haemolyticum H5244.</title>
        <authorList>
            <person name="Gulvik C.A."/>
        </authorList>
    </citation>
    <scope>NUCLEOTIDE SEQUENCE [LARGE SCALE GENOMIC DNA]</scope>
    <source>
        <strain evidence="8 9">H5244</strain>
    </source>
</reference>
<comment type="similarity">
    <text evidence="2">Belongs to the DoxX family.</text>
</comment>
<keyword evidence="6 7" id="KW-0472">Membrane</keyword>
<evidence type="ECO:0000256" key="6">
    <source>
        <dbReference type="ARBA" id="ARBA00023136"/>
    </source>
</evidence>
<keyword evidence="5 7" id="KW-1133">Transmembrane helix</keyword>
<gene>
    <name evidence="8" type="ORF">B0T45_19945</name>
</gene>
<dbReference type="Pfam" id="PF07681">
    <property type="entry name" value="DoxX"/>
    <property type="match status" value="1"/>
</dbReference>
<evidence type="ECO:0000256" key="5">
    <source>
        <dbReference type="ARBA" id="ARBA00022989"/>
    </source>
</evidence>
<evidence type="ECO:0000256" key="2">
    <source>
        <dbReference type="ARBA" id="ARBA00006679"/>
    </source>
</evidence>
<dbReference type="InterPro" id="IPR051907">
    <property type="entry name" value="DoxX-like_oxidoreductase"/>
</dbReference>
<comment type="subcellular location">
    <subcellularLocation>
        <location evidence="1">Cell membrane</location>
        <topology evidence="1">Multi-pass membrane protein</topology>
    </subcellularLocation>
</comment>
<dbReference type="InterPro" id="IPR032808">
    <property type="entry name" value="DoxX"/>
</dbReference>
<name>A0A1W0CFZ1_9NEIS</name>
<feature type="transmembrane region" description="Helical" evidence="7">
    <location>
        <begin position="65"/>
        <end position="87"/>
    </location>
</feature>
<evidence type="ECO:0000313" key="8">
    <source>
        <dbReference type="EMBL" id="OQS33663.1"/>
    </source>
</evidence>
<keyword evidence="3" id="KW-1003">Cell membrane</keyword>
<dbReference type="RefSeq" id="WP_081556681.1">
    <property type="nucleotide sequence ID" value="NZ_MUKV01000037.1"/>
</dbReference>
<feature type="transmembrane region" description="Helical" evidence="7">
    <location>
        <begin position="94"/>
        <end position="110"/>
    </location>
</feature>
<dbReference type="GO" id="GO:0005886">
    <property type="term" value="C:plasma membrane"/>
    <property type="evidence" value="ECO:0007669"/>
    <property type="project" value="UniProtKB-SubCell"/>
</dbReference>
<dbReference type="EMBL" id="MUKV01000037">
    <property type="protein sequence ID" value="OQS33663.1"/>
    <property type="molecule type" value="Genomic_DNA"/>
</dbReference>
<evidence type="ECO:0008006" key="10">
    <source>
        <dbReference type="Google" id="ProtNLM"/>
    </source>
</evidence>
<dbReference type="PANTHER" id="PTHR33452">
    <property type="entry name" value="OXIDOREDUCTASE CATD-RELATED"/>
    <property type="match status" value="1"/>
</dbReference>
<dbReference type="Proteomes" id="UP000192721">
    <property type="component" value="Unassembled WGS sequence"/>
</dbReference>
<comment type="caution">
    <text evidence="8">The sequence shown here is derived from an EMBL/GenBank/DDBJ whole genome shotgun (WGS) entry which is preliminary data.</text>
</comment>
<evidence type="ECO:0000256" key="7">
    <source>
        <dbReference type="SAM" id="Phobius"/>
    </source>
</evidence>
<evidence type="ECO:0000256" key="4">
    <source>
        <dbReference type="ARBA" id="ARBA00022692"/>
    </source>
</evidence>